<evidence type="ECO:0000256" key="2">
    <source>
        <dbReference type="PROSITE-ProRule" id="PRU00169"/>
    </source>
</evidence>
<feature type="modified residue" description="4-aspartylphosphate" evidence="2">
    <location>
        <position position="73"/>
    </location>
</feature>
<dbReference type="InterPro" id="IPR001789">
    <property type="entry name" value="Sig_transdc_resp-reg_receiver"/>
</dbReference>
<proteinExistence type="predicted"/>
<gene>
    <name evidence="4" type="ORF">H8E19_11295</name>
</gene>
<accession>A0A8J6N1G1</accession>
<evidence type="ECO:0000313" key="4">
    <source>
        <dbReference type="EMBL" id="MBC8177979.1"/>
    </source>
</evidence>
<dbReference type="Pfam" id="PF00072">
    <property type="entry name" value="Response_reg"/>
    <property type="match status" value="1"/>
</dbReference>
<dbReference type="Proteomes" id="UP000650524">
    <property type="component" value="Unassembled WGS sequence"/>
</dbReference>
<dbReference type="PANTHER" id="PTHR44591">
    <property type="entry name" value="STRESS RESPONSE REGULATOR PROTEIN 1"/>
    <property type="match status" value="1"/>
</dbReference>
<dbReference type="AlphaFoldDB" id="A0A8J6N1G1"/>
<evidence type="ECO:0000256" key="1">
    <source>
        <dbReference type="ARBA" id="ARBA00022553"/>
    </source>
</evidence>
<organism evidence="4 5">
    <name type="scientific">Candidatus Desulfacyla euxinica</name>
    <dbReference type="NCBI Taxonomy" id="2841693"/>
    <lineage>
        <taxon>Bacteria</taxon>
        <taxon>Deltaproteobacteria</taxon>
        <taxon>Candidatus Desulfacyla</taxon>
    </lineage>
</organism>
<name>A0A8J6N1G1_9DELT</name>
<dbReference type="SMART" id="SM00448">
    <property type="entry name" value="REC"/>
    <property type="match status" value="1"/>
</dbReference>
<reference evidence="4 5" key="1">
    <citation type="submission" date="2020-08" db="EMBL/GenBank/DDBJ databases">
        <title>Bridging the membrane lipid divide: bacteria of the FCB group superphylum have the potential to synthesize archaeal ether lipids.</title>
        <authorList>
            <person name="Villanueva L."/>
            <person name="Von Meijenfeldt F.A.B."/>
            <person name="Westbye A.B."/>
            <person name="Yadav S."/>
            <person name="Hopmans E.C."/>
            <person name="Dutilh B.E."/>
            <person name="Sinninghe Damste J.S."/>
        </authorList>
    </citation>
    <scope>NUCLEOTIDE SEQUENCE [LARGE SCALE GENOMIC DNA]</scope>
    <source>
        <strain evidence="4">NIOZ-UU27</strain>
    </source>
</reference>
<dbReference type="PROSITE" id="PS50110">
    <property type="entry name" value="RESPONSE_REGULATORY"/>
    <property type="match status" value="1"/>
</dbReference>
<protein>
    <submittedName>
        <fullName evidence="4">Response regulator</fullName>
    </submittedName>
</protein>
<comment type="caution">
    <text evidence="4">The sequence shown here is derived from an EMBL/GenBank/DDBJ whole genome shotgun (WGS) entry which is preliminary data.</text>
</comment>
<dbReference type="SUPFAM" id="SSF52172">
    <property type="entry name" value="CheY-like"/>
    <property type="match status" value="1"/>
</dbReference>
<dbReference type="Gene3D" id="3.40.50.2300">
    <property type="match status" value="1"/>
</dbReference>
<dbReference type="InterPro" id="IPR050595">
    <property type="entry name" value="Bact_response_regulator"/>
</dbReference>
<dbReference type="InterPro" id="IPR011006">
    <property type="entry name" value="CheY-like_superfamily"/>
</dbReference>
<feature type="domain" description="Response regulatory" evidence="3">
    <location>
        <begin position="24"/>
        <end position="161"/>
    </location>
</feature>
<dbReference type="PANTHER" id="PTHR44591:SF3">
    <property type="entry name" value="RESPONSE REGULATORY DOMAIN-CONTAINING PROTEIN"/>
    <property type="match status" value="1"/>
</dbReference>
<dbReference type="EMBL" id="JACNJD010000248">
    <property type="protein sequence ID" value="MBC8177979.1"/>
    <property type="molecule type" value="Genomic_DNA"/>
</dbReference>
<evidence type="ECO:0000313" key="5">
    <source>
        <dbReference type="Proteomes" id="UP000650524"/>
    </source>
</evidence>
<evidence type="ECO:0000259" key="3">
    <source>
        <dbReference type="PROSITE" id="PS50110"/>
    </source>
</evidence>
<dbReference type="CDD" id="cd00156">
    <property type="entry name" value="REC"/>
    <property type="match status" value="1"/>
</dbReference>
<sequence length="163" mass="17974">MSTNKDLSIEGQAIIGEEGRMPKRILIVDDDPDAITFTSSVVEDNGYDYVSADNGMKGLALAKKVKPDLVLLDLIMPEKSGMMMLQEMKKDPELRKIPVIILSGASEELGVDLKDFMIKQPLKGRKKAVEASGEAQLTKPNAFLEKPFGADELIKIIRKVLED</sequence>
<keyword evidence="1 2" id="KW-0597">Phosphoprotein</keyword>
<dbReference type="GO" id="GO:0000160">
    <property type="term" value="P:phosphorelay signal transduction system"/>
    <property type="evidence" value="ECO:0007669"/>
    <property type="project" value="InterPro"/>
</dbReference>